<dbReference type="SUPFAM" id="SSF46689">
    <property type="entry name" value="Homeodomain-like"/>
    <property type="match status" value="1"/>
</dbReference>
<keyword evidence="5" id="KW-1185">Reference proteome</keyword>
<accession>A0A511UXX3</accession>
<name>A0A511UXX3_9BACI</name>
<dbReference type="PANTHER" id="PTHR30328">
    <property type="entry name" value="TRANSCRIPTIONAL REPRESSOR"/>
    <property type="match status" value="1"/>
</dbReference>
<dbReference type="PANTHER" id="PTHR30328:SF54">
    <property type="entry name" value="HTH-TYPE TRANSCRIPTIONAL REPRESSOR SCO4008"/>
    <property type="match status" value="1"/>
</dbReference>
<evidence type="ECO:0000313" key="5">
    <source>
        <dbReference type="Proteomes" id="UP000321491"/>
    </source>
</evidence>
<organism evidence="4 5">
    <name type="scientific">Cerasibacillus quisquiliarum</name>
    <dbReference type="NCBI Taxonomy" id="227865"/>
    <lineage>
        <taxon>Bacteria</taxon>
        <taxon>Bacillati</taxon>
        <taxon>Bacillota</taxon>
        <taxon>Bacilli</taxon>
        <taxon>Bacillales</taxon>
        <taxon>Bacillaceae</taxon>
        <taxon>Cerasibacillus</taxon>
    </lineage>
</organism>
<dbReference type="InterPro" id="IPR009057">
    <property type="entry name" value="Homeodomain-like_sf"/>
</dbReference>
<gene>
    <name evidence="4" type="ORF">CQU01_02200</name>
</gene>
<protein>
    <recommendedName>
        <fullName evidence="3">HTH tetR-type domain-containing protein</fullName>
    </recommendedName>
</protein>
<dbReference type="InterPro" id="IPR001647">
    <property type="entry name" value="HTH_TetR"/>
</dbReference>
<evidence type="ECO:0000313" key="4">
    <source>
        <dbReference type="EMBL" id="GEN29982.1"/>
    </source>
</evidence>
<evidence type="ECO:0000256" key="2">
    <source>
        <dbReference type="PROSITE-ProRule" id="PRU00335"/>
    </source>
</evidence>
<dbReference type="GO" id="GO:0003677">
    <property type="term" value="F:DNA binding"/>
    <property type="evidence" value="ECO:0007669"/>
    <property type="project" value="UniProtKB-UniRule"/>
</dbReference>
<reference evidence="4 5" key="1">
    <citation type="submission" date="2019-07" db="EMBL/GenBank/DDBJ databases">
        <title>Whole genome shotgun sequence of Cerasibacillus quisquiliarum NBRC 102429.</title>
        <authorList>
            <person name="Hosoyama A."/>
            <person name="Uohara A."/>
            <person name="Ohji S."/>
            <person name="Ichikawa N."/>
        </authorList>
    </citation>
    <scope>NUCLEOTIDE SEQUENCE [LARGE SCALE GENOMIC DNA]</scope>
    <source>
        <strain evidence="4 5">NBRC 102429</strain>
    </source>
</reference>
<comment type="caution">
    <text evidence="4">The sequence shown here is derived from an EMBL/GenBank/DDBJ whole genome shotgun (WGS) entry which is preliminary data.</text>
</comment>
<dbReference type="Gene3D" id="1.10.357.10">
    <property type="entry name" value="Tetracycline Repressor, domain 2"/>
    <property type="match status" value="1"/>
</dbReference>
<feature type="domain" description="HTH tetR-type" evidence="3">
    <location>
        <begin position="1"/>
        <end position="60"/>
    </location>
</feature>
<dbReference type="OrthoDB" id="509229at2"/>
<proteinExistence type="predicted"/>
<dbReference type="InterPro" id="IPR050109">
    <property type="entry name" value="HTH-type_TetR-like_transc_reg"/>
</dbReference>
<dbReference type="PROSITE" id="PS50977">
    <property type="entry name" value="HTH_TETR_2"/>
    <property type="match status" value="1"/>
</dbReference>
<feature type="DNA-binding region" description="H-T-H motif" evidence="2">
    <location>
        <begin position="23"/>
        <end position="42"/>
    </location>
</feature>
<keyword evidence="1 2" id="KW-0238">DNA-binding</keyword>
<dbReference type="RefSeq" id="WP_146934679.1">
    <property type="nucleotide sequence ID" value="NZ_BJXW01000004.1"/>
</dbReference>
<dbReference type="Pfam" id="PF00440">
    <property type="entry name" value="TetR_N"/>
    <property type="match status" value="1"/>
</dbReference>
<dbReference type="PRINTS" id="PR00455">
    <property type="entry name" value="HTHTETR"/>
</dbReference>
<evidence type="ECO:0000256" key="1">
    <source>
        <dbReference type="ARBA" id="ARBA00023125"/>
    </source>
</evidence>
<dbReference type="EMBL" id="BJXW01000004">
    <property type="protein sequence ID" value="GEN29982.1"/>
    <property type="molecule type" value="Genomic_DNA"/>
</dbReference>
<sequence length="198" mass="23277">MTREKLILAAINNFSEHGYHGATMAKIAKDVDIKPASIYYFFKNKEELFKAALEHILENHFTSMKRTFETSKAKPINDLLCNLLDSIVKHHTTYTEETRAYVTMITAPIPKIKETIMAYLDSYHTWLVKRLLNIIILNHPELNRHDIRKLIDYFIFIGNGLFWGVIIYNETCLQKNIEQAHYLINQYIIDNFGREYFG</sequence>
<dbReference type="Proteomes" id="UP000321491">
    <property type="component" value="Unassembled WGS sequence"/>
</dbReference>
<dbReference type="AlphaFoldDB" id="A0A511UXX3"/>
<evidence type="ECO:0000259" key="3">
    <source>
        <dbReference type="PROSITE" id="PS50977"/>
    </source>
</evidence>
<dbReference type="Gene3D" id="1.10.10.60">
    <property type="entry name" value="Homeodomain-like"/>
    <property type="match status" value="1"/>
</dbReference>
<dbReference type="GO" id="GO:0006355">
    <property type="term" value="P:regulation of DNA-templated transcription"/>
    <property type="evidence" value="ECO:0007669"/>
    <property type="project" value="UniProtKB-ARBA"/>
</dbReference>